<keyword evidence="1" id="KW-0472">Membrane</keyword>
<accession>A0A2T0KNN8</accession>
<organism evidence="2 3">
    <name type="scientific">Actinoplanes italicus</name>
    <dbReference type="NCBI Taxonomy" id="113567"/>
    <lineage>
        <taxon>Bacteria</taxon>
        <taxon>Bacillati</taxon>
        <taxon>Actinomycetota</taxon>
        <taxon>Actinomycetes</taxon>
        <taxon>Micromonosporales</taxon>
        <taxon>Micromonosporaceae</taxon>
        <taxon>Actinoplanes</taxon>
    </lineage>
</organism>
<keyword evidence="1" id="KW-0812">Transmembrane</keyword>
<keyword evidence="1" id="KW-1133">Transmembrane helix</keyword>
<comment type="caution">
    <text evidence="2">The sequence shown here is derived from an EMBL/GenBank/DDBJ whole genome shotgun (WGS) entry which is preliminary data.</text>
</comment>
<reference evidence="2 3" key="1">
    <citation type="submission" date="2018-03" db="EMBL/GenBank/DDBJ databases">
        <title>Genomic Encyclopedia of Archaeal and Bacterial Type Strains, Phase II (KMG-II): from individual species to whole genera.</title>
        <authorList>
            <person name="Goeker M."/>
        </authorList>
    </citation>
    <scope>NUCLEOTIDE SEQUENCE [LARGE SCALE GENOMIC DNA]</scope>
    <source>
        <strain evidence="2 3">DSM 43146</strain>
    </source>
</reference>
<evidence type="ECO:0000313" key="2">
    <source>
        <dbReference type="EMBL" id="PRX25361.1"/>
    </source>
</evidence>
<evidence type="ECO:0000256" key="1">
    <source>
        <dbReference type="SAM" id="Phobius"/>
    </source>
</evidence>
<dbReference type="OrthoDB" id="9976295at2"/>
<feature type="transmembrane region" description="Helical" evidence="1">
    <location>
        <begin position="6"/>
        <end position="27"/>
    </location>
</feature>
<protein>
    <submittedName>
        <fullName evidence="2">Uncharacterized protein</fullName>
    </submittedName>
</protein>
<sequence length="77" mass="8263">MIAVLVFGVAVLGLTVGVLIGFGVGTSRTRDALKVRRYDDAIAVLADLVNTPDALDLRDRAQRILAAHRAALPEQEH</sequence>
<proteinExistence type="predicted"/>
<dbReference type="AlphaFoldDB" id="A0A2T0KNN8"/>
<dbReference type="EMBL" id="PVMZ01000001">
    <property type="protein sequence ID" value="PRX25361.1"/>
    <property type="molecule type" value="Genomic_DNA"/>
</dbReference>
<keyword evidence="3" id="KW-1185">Reference proteome</keyword>
<dbReference type="Proteomes" id="UP000239415">
    <property type="component" value="Unassembled WGS sequence"/>
</dbReference>
<name>A0A2T0KNN8_9ACTN</name>
<gene>
    <name evidence="2" type="ORF">CLV67_10174</name>
</gene>
<evidence type="ECO:0000313" key="3">
    <source>
        <dbReference type="Proteomes" id="UP000239415"/>
    </source>
</evidence>
<dbReference type="RefSeq" id="WP_106315119.1">
    <property type="nucleotide sequence ID" value="NZ_BOMO01000028.1"/>
</dbReference>